<dbReference type="RefSeq" id="WP_066851362.1">
    <property type="nucleotide sequence ID" value="NZ_JXMS01000001.1"/>
</dbReference>
<keyword evidence="1" id="KW-0812">Transmembrane</keyword>
<accession>A0A1B7XPQ9</accession>
<feature type="transmembrane region" description="Helical" evidence="1">
    <location>
        <begin position="103"/>
        <end position="120"/>
    </location>
</feature>
<keyword evidence="1" id="KW-0472">Membrane</keyword>
<dbReference type="InterPro" id="IPR058534">
    <property type="entry name" value="YjdF"/>
</dbReference>
<dbReference type="AlphaFoldDB" id="A0A1B7XPQ9"/>
<organism evidence="2 3">
    <name type="scientific">Halodesulfovibrio spirochaetisodalis</name>
    <dbReference type="NCBI Taxonomy" id="1560234"/>
    <lineage>
        <taxon>Bacteria</taxon>
        <taxon>Pseudomonadati</taxon>
        <taxon>Thermodesulfobacteriota</taxon>
        <taxon>Desulfovibrionia</taxon>
        <taxon>Desulfovibrionales</taxon>
        <taxon>Desulfovibrionaceae</taxon>
        <taxon>Halodesulfovibrio</taxon>
    </lineage>
</organism>
<dbReference type="OrthoDB" id="9786473at2"/>
<dbReference type="EMBL" id="JXMS01000001">
    <property type="protein sequence ID" value="OBQ57508.1"/>
    <property type="molecule type" value="Genomic_DNA"/>
</dbReference>
<feature type="transmembrane region" description="Helical" evidence="1">
    <location>
        <begin position="127"/>
        <end position="148"/>
    </location>
</feature>
<evidence type="ECO:0000256" key="1">
    <source>
        <dbReference type="SAM" id="Phobius"/>
    </source>
</evidence>
<feature type="transmembrane region" description="Helical" evidence="1">
    <location>
        <begin position="34"/>
        <end position="56"/>
    </location>
</feature>
<dbReference type="InterPro" id="IPR014509">
    <property type="entry name" value="YjdF-like"/>
</dbReference>
<proteinExistence type="predicted"/>
<evidence type="ECO:0000313" key="2">
    <source>
        <dbReference type="EMBL" id="OBQ57508.1"/>
    </source>
</evidence>
<feature type="transmembrane region" description="Helical" evidence="1">
    <location>
        <begin position="63"/>
        <end position="83"/>
    </location>
</feature>
<dbReference type="PATRIC" id="fig|1560234.3.peg.39"/>
<feature type="transmembrane region" description="Helical" evidence="1">
    <location>
        <begin position="12"/>
        <end position="28"/>
    </location>
</feature>
<feature type="transmembrane region" description="Helical" evidence="1">
    <location>
        <begin position="178"/>
        <end position="196"/>
    </location>
</feature>
<protein>
    <submittedName>
        <fullName evidence="2">Membrane protein</fullName>
    </submittedName>
</protein>
<dbReference type="STRING" id="1560234.SP90_00195"/>
<keyword evidence="3" id="KW-1185">Reference proteome</keyword>
<keyword evidence="1" id="KW-1133">Transmembrane helix</keyword>
<dbReference type="Proteomes" id="UP000091979">
    <property type="component" value="Unassembled WGS sequence"/>
</dbReference>
<sequence>MGRICTAQNFPYILAAVFAVFFGLMGINPVSREVWIAEVIPVAAIFILLCITFPFFRFSNVSYGLMAVWLFWHTIGGHYTFAGVPFEWVTDLFGFERNHFDRIGHYSVGFYAYPIAELFVRRKLAGPIVTTLFALFAIMSVAAAYEIIEWQYAVVEGGQAGIEFLGSQGDIWDAQKDMFADTLGAITTLILFWVFGKRWGSHG</sequence>
<dbReference type="PIRSF" id="PIRSF020606">
    <property type="entry name" value="UCP020606"/>
    <property type="match status" value="1"/>
</dbReference>
<evidence type="ECO:0000313" key="3">
    <source>
        <dbReference type="Proteomes" id="UP000091979"/>
    </source>
</evidence>
<comment type="caution">
    <text evidence="2">The sequence shown here is derived from an EMBL/GenBank/DDBJ whole genome shotgun (WGS) entry which is preliminary data.</text>
</comment>
<name>A0A1B7XPQ9_9BACT</name>
<reference evidence="2 3" key="1">
    <citation type="submission" date="2015-01" db="EMBL/GenBank/DDBJ databases">
        <title>Desulfovibrio sp. JC271 draft genome sequence.</title>
        <authorList>
            <person name="Shivani Y."/>
            <person name="Subhash Y."/>
            <person name="Sasikala C."/>
            <person name="Ramana C.V."/>
        </authorList>
    </citation>
    <scope>NUCLEOTIDE SEQUENCE [LARGE SCALE GENOMIC DNA]</scope>
    <source>
        <strain evidence="2 3">JC271</strain>
    </source>
</reference>
<gene>
    <name evidence="2" type="ORF">SP90_00195</name>
</gene>
<dbReference type="Pfam" id="PF09997">
    <property type="entry name" value="DUF2238"/>
    <property type="match status" value="1"/>
</dbReference>